<accession>A0ABP3JI42</accession>
<comment type="caution">
    <text evidence="5">The sequence shown here is derived from an EMBL/GenBank/DDBJ whole genome shotgun (WGS) entry which is preliminary data.</text>
</comment>
<organism evidence="5 6">
    <name type="scientific">Alkalibacillus silvisoli</name>
    <dbReference type="NCBI Taxonomy" id="392823"/>
    <lineage>
        <taxon>Bacteria</taxon>
        <taxon>Bacillati</taxon>
        <taxon>Bacillota</taxon>
        <taxon>Bacilli</taxon>
        <taxon>Bacillales</taxon>
        <taxon>Bacillaceae</taxon>
        <taxon>Alkalibacillus</taxon>
    </lineage>
</organism>
<dbReference type="Pfam" id="PF08141">
    <property type="entry name" value="SspH"/>
    <property type="match status" value="1"/>
</dbReference>
<dbReference type="NCBIfam" id="TIGR02861">
    <property type="entry name" value="SASP_H"/>
    <property type="match status" value="1"/>
</dbReference>
<proteinExistence type="evidence at transcript level"/>
<comment type="subcellular location">
    <subcellularLocation>
        <location evidence="1 4">Spore core</location>
    </subcellularLocation>
</comment>
<evidence type="ECO:0000313" key="5">
    <source>
        <dbReference type="EMBL" id="GAA0454366.1"/>
    </source>
</evidence>
<evidence type="ECO:0000256" key="3">
    <source>
        <dbReference type="ARBA" id="ARBA00022969"/>
    </source>
</evidence>
<keyword evidence="6" id="KW-1185">Reference proteome</keyword>
<dbReference type="InterPro" id="IPR012610">
    <property type="entry name" value="SASP_SspH"/>
</dbReference>
<evidence type="ECO:0000313" key="6">
    <source>
        <dbReference type="Proteomes" id="UP001500740"/>
    </source>
</evidence>
<name>A0ABP3JI42_9BACI</name>
<keyword evidence="3 4" id="KW-0749">Sporulation</keyword>
<dbReference type="RefSeq" id="WP_343781759.1">
    <property type="nucleotide sequence ID" value="NZ_BAAACZ010000005.1"/>
</dbReference>
<gene>
    <name evidence="4" type="primary">sspH</name>
    <name evidence="5" type="ORF">GCM10008935_06520</name>
</gene>
<evidence type="ECO:0000256" key="1">
    <source>
        <dbReference type="ARBA" id="ARBA00004288"/>
    </source>
</evidence>
<dbReference type="HAMAP" id="MF_00667">
    <property type="entry name" value="SspH"/>
    <property type="match status" value="1"/>
</dbReference>
<sequence length="63" mass="7155">MEVSRAQEIFESPTLIDVSYQGQPVFIQDIHPGENKVTISPLTDVDDKQDIEIDQLVEEESTH</sequence>
<protein>
    <recommendedName>
        <fullName evidence="4">Small, acid-soluble spore protein H</fullName>
        <shortName evidence="4">SASP H</shortName>
    </recommendedName>
</protein>
<dbReference type="Proteomes" id="UP001500740">
    <property type="component" value="Unassembled WGS sequence"/>
</dbReference>
<evidence type="ECO:0000256" key="2">
    <source>
        <dbReference type="ARBA" id="ARBA00006573"/>
    </source>
</evidence>
<evidence type="ECO:0000256" key="4">
    <source>
        <dbReference type="HAMAP-Rule" id="MF_00667"/>
    </source>
</evidence>
<comment type="induction">
    <text evidence="4">Expressed only in the forespore compartment of sporulating cells.</text>
</comment>
<comment type="similarity">
    <text evidence="2 4">Belongs to the SspH family.</text>
</comment>
<reference evidence="6" key="1">
    <citation type="journal article" date="2019" name="Int. J. Syst. Evol. Microbiol.">
        <title>The Global Catalogue of Microorganisms (GCM) 10K type strain sequencing project: providing services to taxonomists for standard genome sequencing and annotation.</title>
        <authorList>
            <consortium name="The Broad Institute Genomics Platform"/>
            <consortium name="The Broad Institute Genome Sequencing Center for Infectious Disease"/>
            <person name="Wu L."/>
            <person name="Ma J."/>
        </authorList>
    </citation>
    <scope>NUCLEOTIDE SEQUENCE [LARGE SCALE GENOMIC DNA]</scope>
    <source>
        <strain evidence="6">JCM 14193</strain>
    </source>
</reference>
<dbReference type="EMBL" id="BAAACZ010000005">
    <property type="protein sequence ID" value="GAA0454366.1"/>
    <property type="molecule type" value="Genomic_DNA"/>
</dbReference>